<gene>
    <name evidence="10" type="primary">LOC110977765</name>
</gene>
<keyword evidence="4" id="KW-0804">Transcription</keyword>
<dbReference type="Pfam" id="PF19426">
    <property type="entry name" value="MIER1_3_C"/>
    <property type="match status" value="1"/>
</dbReference>
<keyword evidence="3" id="KW-0805">Transcription regulation</keyword>
<proteinExistence type="predicted"/>
<reference evidence="10" key="1">
    <citation type="submission" date="2025-08" db="UniProtKB">
        <authorList>
            <consortium name="RefSeq"/>
        </authorList>
    </citation>
    <scope>IDENTIFICATION</scope>
</reference>
<dbReference type="PANTHER" id="PTHR10865">
    <property type="entry name" value="METASTASIS-ASSOCIATED PROTEIN AND MESODERM INDUCTION EARLY RESPONSE PROTEIN"/>
    <property type="match status" value="1"/>
</dbReference>
<organism evidence="9 10">
    <name type="scientific">Acanthaster planci</name>
    <name type="common">Crown-of-thorns starfish</name>
    <dbReference type="NCBI Taxonomy" id="133434"/>
    <lineage>
        <taxon>Eukaryota</taxon>
        <taxon>Metazoa</taxon>
        <taxon>Echinodermata</taxon>
        <taxon>Eleutherozoa</taxon>
        <taxon>Asterozoa</taxon>
        <taxon>Asteroidea</taxon>
        <taxon>Valvatacea</taxon>
        <taxon>Valvatida</taxon>
        <taxon>Acanthasteridae</taxon>
        <taxon>Acanthaster</taxon>
    </lineage>
</organism>
<accession>A0A8B7Y6A9</accession>
<dbReference type="SMART" id="SM01189">
    <property type="entry name" value="ELM2"/>
    <property type="match status" value="1"/>
</dbReference>
<dbReference type="GO" id="GO:0003714">
    <property type="term" value="F:transcription corepressor activity"/>
    <property type="evidence" value="ECO:0007669"/>
    <property type="project" value="TreeGrafter"/>
</dbReference>
<dbReference type="OMA" id="PRRCKYL"/>
<dbReference type="InterPro" id="IPR017884">
    <property type="entry name" value="SANT_dom"/>
</dbReference>
<dbReference type="InterPro" id="IPR045787">
    <property type="entry name" value="MIER1/3_C"/>
</dbReference>
<evidence type="ECO:0000313" key="9">
    <source>
        <dbReference type="Proteomes" id="UP000694845"/>
    </source>
</evidence>
<dbReference type="CDD" id="cd11661">
    <property type="entry name" value="SANT_MTA3_like"/>
    <property type="match status" value="1"/>
</dbReference>
<dbReference type="InterPro" id="IPR001005">
    <property type="entry name" value="SANT/Myb"/>
</dbReference>
<comment type="subcellular location">
    <subcellularLocation>
        <location evidence="1">Nucleus</location>
    </subcellularLocation>
</comment>
<evidence type="ECO:0000256" key="2">
    <source>
        <dbReference type="ARBA" id="ARBA00022491"/>
    </source>
</evidence>
<dbReference type="GO" id="GO:0042826">
    <property type="term" value="F:histone deacetylase binding"/>
    <property type="evidence" value="ECO:0007669"/>
    <property type="project" value="TreeGrafter"/>
</dbReference>
<feature type="compositionally biased region" description="Polar residues" evidence="6">
    <location>
        <begin position="556"/>
        <end position="568"/>
    </location>
</feature>
<dbReference type="AlphaFoldDB" id="A0A8B7Y6A9"/>
<evidence type="ECO:0000259" key="8">
    <source>
        <dbReference type="PROSITE" id="PS51293"/>
    </source>
</evidence>
<sequence length="568" mass="62087">MAEPATSDSSPETDQDFDVTAEMLVHEYDDERTIDEEESNEMGECFSNELDDLAEEAAIPVDQLWRMYAAPSPGTAPLAQQDDSTETDGSTDEILNSRNLTLDKEEIAQDLLPDGGGDAEEAAGEESIDDLHSDLFPGPGSHASDSPGSYGTHRLLRSNTATDGDSDSGSEDSDYVPPEDWKKTISVGADYQAVIPEGLSHYGDAPAYDNEDRLLWDPHQLAVDPVEDYLREVQRPPLGTTGVKSLPLGSHVRDDERSLYILLQCGHNVEEALRRHRMQIAPPMDEMSLWSEEECRNFESGLRTYGKNFHLIQQNKVRTRSVGELVQFYYLWKKTARHDSFANQARLTKKKYHLHPGITDYMDRFLDDAESLVSPIPSHSLLDKHRLNNKLAQPTSMLATLNGASPAELLSNGSPEVGGLVMGDLPNEMSATGAAAAGLDESLKRSADFPDSNGPTKHRRVEPEVDHSGQQQALQELGLLMEPDLELNNSVHSRDSVVSADSARQAPCPPQSAPLPSTQVPPPPSPLVKPLRGSLTVVPPSHSVASDSVLNVRPLVTSNMQAPNPVAQ</sequence>
<protein>
    <submittedName>
        <fullName evidence="10">Mesoderm induction early response protein 1-like</fullName>
    </submittedName>
</protein>
<keyword evidence="5" id="KW-0539">Nucleus</keyword>
<feature type="compositionally biased region" description="Acidic residues" evidence="6">
    <location>
        <begin position="164"/>
        <end position="174"/>
    </location>
</feature>
<dbReference type="SUPFAM" id="SSF46689">
    <property type="entry name" value="Homeodomain-like"/>
    <property type="match status" value="1"/>
</dbReference>
<feature type="region of interest" description="Disordered" evidence="6">
    <location>
        <begin position="445"/>
        <end position="470"/>
    </location>
</feature>
<evidence type="ECO:0000256" key="6">
    <source>
        <dbReference type="SAM" id="MobiDB-lite"/>
    </source>
</evidence>
<dbReference type="Pfam" id="PF01448">
    <property type="entry name" value="ELM2"/>
    <property type="match status" value="1"/>
</dbReference>
<dbReference type="KEGG" id="aplc:110977765"/>
<evidence type="ECO:0000256" key="3">
    <source>
        <dbReference type="ARBA" id="ARBA00023015"/>
    </source>
</evidence>
<evidence type="ECO:0000256" key="1">
    <source>
        <dbReference type="ARBA" id="ARBA00004123"/>
    </source>
</evidence>
<feature type="domain" description="SANT" evidence="8">
    <location>
        <begin position="285"/>
        <end position="337"/>
    </location>
</feature>
<feature type="compositionally biased region" description="Acidic residues" evidence="6">
    <location>
        <begin position="117"/>
        <end position="128"/>
    </location>
</feature>
<dbReference type="SMART" id="SM00717">
    <property type="entry name" value="SANT"/>
    <property type="match status" value="1"/>
</dbReference>
<dbReference type="GeneID" id="110977765"/>
<dbReference type="PROSITE" id="PS51156">
    <property type="entry name" value="ELM2"/>
    <property type="match status" value="1"/>
</dbReference>
<name>A0A8B7Y6A9_ACAPL</name>
<keyword evidence="2" id="KW-0678">Repressor</keyword>
<evidence type="ECO:0000256" key="5">
    <source>
        <dbReference type="ARBA" id="ARBA00023242"/>
    </source>
</evidence>
<dbReference type="PROSITE" id="PS51293">
    <property type="entry name" value="SANT"/>
    <property type="match status" value="1"/>
</dbReference>
<feature type="compositionally biased region" description="Pro residues" evidence="6">
    <location>
        <begin position="507"/>
        <end position="527"/>
    </location>
</feature>
<dbReference type="InterPro" id="IPR040138">
    <property type="entry name" value="MIER/MTA"/>
</dbReference>
<dbReference type="InterPro" id="IPR000949">
    <property type="entry name" value="ELM2_dom"/>
</dbReference>
<dbReference type="RefSeq" id="XP_022087880.1">
    <property type="nucleotide sequence ID" value="XM_022232188.1"/>
</dbReference>
<feature type="region of interest" description="Disordered" evidence="6">
    <location>
        <begin position="492"/>
        <end position="568"/>
    </location>
</feature>
<feature type="region of interest" description="Disordered" evidence="6">
    <location>
        <begin position="68"/>
        <end position="180"/>
    </location>
</feature>
<dbReference type="Gene3D" id="1.10.10.60">
    <property type="entry name" value="Homeodomain-like"/>
    <property type="match status" value="1"/>
</dbReference>
<keyword evidence="9" id="KW-1185">Reference proteome</keyword>
<evidence type="ECO:0000256" key="4">
    <source>
        <dbReference type="ARBA" id="ARBA00023163"/>
    </source>
</evidence>
<evidence type="ECO:0000259" key="7">
    <source>
        <dbReference type="PROSITE" id="PS51156"/>
    </source>
</evidence>
<dbReference type="GO" id="GO:0000122">
    <property type="term" value="P:negative regulation of transcription by RNA polymerase II"/>
    <property type="evidence" value="ECO:0007669"/>
    <property type="project" value="TreeGrafter"/>
</dbReference>
<dbReference type="GO" id="GO:0005654">
    <property type="term" value="C:nucleoplasm"/>
    <property type="evidence" value="ECO:0007669"/>
    <property type="project" value="TreeGrafter"/>
</dbReference>
<dbReference type="FunFam" id="1.10.10.60:FF:000025">
    <property type="entry name" value="Mesoderm induction early response 1, transcriptional regulator"/>
    <property type="match status" value="1"/>
</dbReference>
<dbReference type="Proteomes" id="UP000694845">
    <property type="component" value="Unplaced"/>
</dbReference>
<dbReference type="PANTHER" id="PTHR10865:SF28">
    <property type="entry name" value="ELM2 DOMAIN-CONTAINING PROTEIN"/>
    <property type="match status" value="1"/>
</dbReference>
<dbReference type="OrthoDB" id="5916873at2759"/>
<dbReference type="InterPro" id="IPR009057">
    <property type="entry name" value="Homeodomain-like_sf"/>
</dbReference>
<feature type="domain" description="ELM2" evidence="7">
    <location>
        <begin position="183"/>
        <end position="280"/>
    </location>
</feature>
<evidence type="ECO:0000313" key="10">
    <source>
        <dbReference type="RefSeq" id="XP_022087880.1"/>
    </source>
</evidence>
<dbReference type="GO" id="GO:0032991">
    <property type="term" value="C:protein-containing complex"/>
    <property type="evidence" value="ECO:0007669"/>
    <property type="project" value="UniProtKB-ARBA"/>
</dbReference>